<accession>A0AAJ1AIK9</accession>
<sequence>MGIETSNPAVPSNAGLAVGIRRVALPDYLDRPQIVTRAGPNTLDLAEFDRWAAPLAETFPRILAENLAGLIPTDRVAAFPWPKGAQPDYEVTVEVTQLEGRLGGECVLIARWSVFGRESKALLTTGKSSLTESAGGDYETLVAATSRLIGALSRDIATAVKTIPREEE</sequence>
<evidence type="ECO:0000313" key="2">
    <source>
        <dbReference type="EMBL" id="MBZ0160204.1"/>
    </source>
</evidence>
<reference evidence="2 3" key="1">
    <citation type="journal article" date="2021" name="bioRxiv">
        <title>Unraveling nitrogen, sulfur and carbon metabolic pathways and microbial community transcriptional responses to substrate deprivation and toxicity stresses in a bioreactor mimicking anoxic brackish coastal sediment conditions.</title>
        <authorList>
            <person name="Martins P.D."/>
            <person name="Echeveste M.J."/>
            <person name="Arshad A."/>
            <person name="Kurth J."/>
            <person name="Ouboter H."/>
            <person name="Jetten M.S.M."/>
            <person name="Welte C.U."/>
        </authorList>
    </citation>
    <scope>NUCLEOTIDE SEQUENCE [LARGE SCALE GENOMIC DNA]</scope>
    <source>
        <strain evidence="2">MAG_38</strain>
    </source>
</reference>
<protein>
    <submittedName>
        <fullName evidence="2">PqiC family protein</fullName>
    </submittedName>
</protein>
<dbReference type="Proteomes" id="UP001197609">
    <property type="component" value="Unassembled WGS sequence"/>
</dbReference>
<dbReference type="InterPro" id="IPR005586">
    <property type="entry name" value="ABC_trans_aux"/>
</dbReference>
<evidence type="ECO:0000259" key="1">
    <source>
        <dbReference type="Pfam" id="PF03886"/>
    </source>
</evidence>
<gene>
    <name evidence="2" type="ORF">K8G79_08730</name>
</gene>
<dbReference type="EMBL" id="JAIOIU010000103">
    <property type="protein sequence ID" value="MBZ0160204.1"/>
    <property type="molecule type" value="Genomic_DNA"/>
</dbReference>
<name>A0AAJ1AIK9_9BACT</name>
<feature type="domain" description="ABC-type transport auxiliary lipoprotein component" evidence="1">
    <location>
        <begin position="9"/>
        <end position="157"/>
    </location>
</feature>
<dbReference type="Pfam" id="PF03886">
    <property type="entry name" value="ABC_trans_aux"/>
    <property type="match status" value="1"/>
</dbReference>
<evidence type="ECO:0000313" key="3">
    <source>
        <dbReference type="Proteomes" id="UP001197609"/>
    </source>
</evidence>
<dbReference type="Gene3D" id="3.40.50.10610">
    <property type="entry name" value="ABC-type transport auxiliary lipoprotein component"/>
    <property type="match status" value="1"/>
</dbReference>
<comment type="caution">
    <text evidence="2">The sequence shown here is derived from an EMBL/GenBank/DDBJ whole genome shotgun (WGS) entry which is preliminary data.</text>
</comment>
<dbReference type="SUPFAM" id="SSF159594">
    <property type="entry name" value="XCC0632-like"/>
    <property type="match status" value="1"/>
</dbReference>
<dbReference type="AlphaFoldDB" id="A0AAJ1AIK9"/>
<proteinExistence type="predicted"/>
<organism evidence="2 3">
    <name type="scientific">Candidatus Methylomirabilis tolerans</name>
    <dbReference type="NCBI Taxonomy" id="3123416"/>
    <lineage>
        <taxon>Bacteria</taxon>
        <taxon>Candidatus Methylomirabilota</taxon>
        <taxon>Candidatus Methylomirabilia</taxon>
        <taxon>Candidatus Methylomirabilales</taxon>
        <taxon>Candidatus Methylomirabilaceae</taxon>
        <taxon>Candidatus Methylomirabilis</taxon>
    </lineage>
</organism>